<dbReference type="Proteomes" id="UP000541444">
    <property type="component" value="Unassembled WGS sequence"/>
</dbReference>
<dbReference type="EMBL" id="JACGCM010000215">
    <property type="protein sequence ID" value="KAF6175159.1"/>
    <property type="molecule type" value="Genomic_DNA"/>
</dbReference>
<dbReference type="PANTHER" id="PTHR46033:SF8">
    <property type="entry name" value="PROTEIN MAINTENANCE OF MERISTEMS-LIKE"/>
    <property type="match status" value="1"/>
</dbReference>
<accession>A0A7J7P6U5</accession>
<evidence type="ECO:0000313" key="2">
    <source>
        <dbReference type="EMBL" id="KAF6175159.1"/>
    </source>
</evidence>
<organism evidence="2 3">
    <name type="scientific">Kingdonia uniflora</name>
    <dbReference type="NCBI Taxonomy" id="39325"/>
    <lineage>
        <taxon>Eukaryota</taxon>
        <taxon>Viridiplantae</taxon>
        <taxon>Streptophyta</taxon>
        <taxon>Embryophyta</taxon>
        <taxon>Tracheophyta</taxon>
        <taxon>Spermatophyta</taxon>
        <taxon>Magnoliopsida</taxon>
        <taxon>Ranunculales</taxon>
        <taxon>Circaeasteraceae</taxon>
        <taxon>Kingdonia</taxon>
    </lineage>
</organism>
<dbReference type="GO" id="GO:0010073">
    <property type="term" value="P:meristem maintenance"/>
    <property type="evidence" value="ECO:0007669"/>
    <property type="project" value="InterPro"/>
</dbReference>
<keyword evidence="3" id="KW-1185">Reference proteome</keyword>
<dbReference type="AlphaFoldDB" id="A0A7J7P6U5"/>
<protein>
    <recommendedName>
        <fullName evidence="1">Aminotransferase-like plant mobile domain-containing protein</fullName>
    </recommendedName>
</protein>
<name>A0A7J7P6U5_9MAGN</name>
<comment type="caution">
    <text evidence="2">The sequence shown here is derived from an EMBL/GenBank/DDBJ whole genome shotgun (WGS) entry which is preliminary data.</text>
</comment>
<dbReference type="InterPro" id="IPR019557">
    <property type="entry name" value="AminoTfrase-like_pln_mobile"/>
</dbReference>
<evidence type="ECO:0000259" key="1">
    <source>
        <dbReference type="Pfam" id="PF10536"/>
    </source>
</evidence>
<dbReference type="Pfam" id="PF10536">
    <property type="entry name" value="PMD"/>
    <property type="match status" value="1"/>
</dbReference>
<gene>
    <name evidence="2" type="ORF">GIB67_022840</name>
</gene>
<reference evidence="2 3" key="1">
    <citation type="journal article" date="2020" name="IScience">
        <title>Genome Sequencing of the Endangered Kingdonia uniflora (Circaeasteraceae, Ranunculales) Reveals Potential Mechanisms of Evolutionary Specialization.</title>
        <authorList>
            <person name="Sun Y."/>
            <person name="Deng T."/>
            <person name="Zhang A."/>
            <person name="Moore M.J."/>
            <person name="Landis J.B."/>
            <person name="Lin N."/>
            <person name="Zhang H."/>
            <person name="Zhang X."/>
            <person name="Huang J."/>
            <person name="Zhang X."/>
            <person name="Sun H."/>
            <person name="Wang H."/>
        </authorList>
    </citation>
    <scope>NUCLEOTIDE SEQUENCE [LARGE SCALE GENOMIC DNA]</scope>
    <source>
        <strain evidence="2">TB1705</strain>
        <tissue evidence="2">Leaf</tissue>
    </source>
</reference>
<feature type="non-terminal residue" evidence="2">
    <location>
        <position position="1"/>
    </location>
</feature>
<dbReference type="InterPro" id="IPR044824">
    <property type="entry name" value="MAIN-like"/>
</dbReference>
<feature type="domain" description="Aminotransferase-like plant mobile" evidence="1">
    <location>
        <begin position="14"/>
        <end position="134"/>
    </location>
</feature>
<sequence>DNTWSILSNARQLLPDIDSHNIKSENVSISHLRSYLTVVAEREDDITIVRAFILFMMRYLWFQTANDTVPLGYLVVVNNLDSAAQYDWGSAILASLYHVLDTAVTTGGAITEFVQLLPYWFYEYCGVGHPIVKEEVTGEVRIPLDPLLNMSLHISPVAFHEMRQASLLGEAKGPDLGWHMEWTGGRERLPIARLRDLPPMSSSYSAEELWNLTHGIRRLVLVEYARDAQRLQEVKDELAITRRQIVSIDHQLYVHVLQLRRGRDIRVVSLPPGGGTRTRQRGSGP</sequence>
<dbReference type="PANTHER" id="PTHR46033">
    <property type="entry name" value="PROTEIN MAIN-LIKE 2"/>
    <property type="match status" value="1"/>
</dbReference>
<proteinExistence type="predicted"/>
<evidence type="ECO:0000313" key="3">
    <source>
        <dbReference type="Proteomes" id="UP000541444"/>
    </source>
</evidence>